<gene>
    <name evidence="2" type="ORF">L486_00048</name>
</gene>
<sequence>MGAPDRTVGLPYHLAYPILSSVLLAIAAFSSADSVWYVSVSTQSQVIRFGSQNYCGYNVSSLVITGKLGCIFRGFQYQIPSGYFGFPVPNDINLNTSKVAVTSVVAFALVLITGAHHAYTIRYSFRKSPMPNEDKLYSLAMIHFISVSVCFLFTWVSFIAQAAIIGHAVSQSNNIVTSDDNDDLGNGVAIYWGQSVWLVLASAVIHFGWGYEAVRWRVALIK</sequence>
<keyword evidence="3" id="KW-1185">Reference proteome</keyword>
<reference evidence="3" key="2">
    <citation type="submission" date="2013-12" db="EMBL/GenBank/DDBJ databases">
        <title>Evolution of pathogenesis and genome organization in the Tremellales.</title>
        <authorList>
            <person name="Cuomo C."/>
            <person name="Litvintseva A."/>
            <person name="Heitman J."/>
            <person name="Chen Y."/>
            <person name="Sun S."/>
            <person name="Springer D."/>
            <person name="Dromer F."/>
            <person name="Young S."/>
            <person name="Zeng Q."/>
            <person name="Chapman S."/>
            <person name="Gujja S."/>
            <person name="Saif S."/>
            <person name="Birren B."/>
        </authorList>
    </citation>
    <scope>NUCLEOTIDE SEQUENCE [LARGE SCALE GENOMIC DNA]</scope>
    <source>
        <strain evidence="3">CBS 10435</strain>
    </source>
</reference>
<feature type="transmembrane region" description="Helical" evidence="1">
    <location>
        <begin position="140"/>
        <end position="169"/>
    </location>
</feature>
<keyword evidence="1" id="KW-0472">Membrane</keyword>
<reference evidence="2 3" key="1">
    <citation type="submission" date="2013-07" db="EMBL/GenBank/DDBJ databases">
        <title>The Genome Sequence of Kwoniella mangroviensis CBS10435.</title>
        <authorList>
            <consortium name="The Broad Institute Genome Sequencing Platform"/>
            <person name="Cuomo C."/>
            <person name="Litvintseva A."/>
            <person name="Chen Y."/>
            <person name="Heitman J."/>
            <person name="Sun S."/>
            <person name="Springer D."/>
            <person name="Dromer F."/>
            <person name="Young S.K."/>
            <person name="Zeng Q."/>
            <person name="Gargeya S."/>
            <person name="Fitzgerald M."/>
            <person name="Abouelleil A."/>
            <person name="Alvarado L."/>
            <person name="Berlin A.M."/>
            <person name="Chapman S.B."/>
            <person name="Dewar J."/>
            <person name="Goldberg J."/>
            <person name="Griggs A."/>
            <person name="Gujja S."/>
            <person name="Hansen M."/>
            <person name="Howarth C."/>
            <person name="Imamovic A."/>
            <person name="Larimer J."/>
            <person name="McCowan C."/>
            <person name="Murphy C."/>
            <person name="Pearson M."/>
            <person name="Priest M."/>
            <person name="Roberts A."/>
            <person name="Saif S."/>
            <person name="Shea T."/>
            <person name="Sykes S."/>
            <person name="Wortman J."/>
            <person name="Nusbaum C."/>
            <person name="Birren B."/>
        </authorList>
    </citation>
    <scope>NUCLEOTIDE SEQUENCE [LARGE SCALE GENOMIC DNA]</scope>
    <source>
        <strain evidence="2 3">CBS 10435</strain>
    </source>
</reference>
<feature type="transmembrane region" description="Helical" evidence="1">
    <location>
        <begin position="59"/>
        <end position="79"/>
    </location>
</feature>
<evidence type="ECO:0000256" key="1">
    <source>
        <dbReference type="SAM" id="Phobius"/>
    </source>
</evidence>
<dbReference type="OrthoDB" id="2559670at2759"/>
<keyword evidence="1" id="KW-0812">Transmembrane</keyword>
<dbReference type="EMBL" id="KI669459">
    <property type="protein sequence ID" value="OCF60415.1"/>
    <property type="molecule type" value="Genomic_DNA"/>
</dbReference>
<proteinExistence type="predicted"/>
<dbReference type="Proteomes" id="UP000092583">
    <property type="component" value="Unassembled WGS sequence"/>
</dbReference>
<organism evidence="2 3">
    <name type="scientific">Kwoniella mangroviensis CBS 10435</name>
    <dbReference type="NCBI Taxonomy" id="1331196"/>
    <lineage>
        <taxon>Eukaryota</taxon>
        <taxon>Fungi</taxon>
        <taxon>Dikarya</taxon>
        <taxon>Basidiomycota</taxon>
        <taxon>Agaricomycotina</taxon>
        <taxon>Tremellomycetes</taxon>
        <taxon>Tremellales</taxon>
        <taxon>Cryptococcaceae</taxon>
        <taxon>Kwoniella</taxon>
    </lineage>
</organism>
<evidence type="ECO:0000313" key="2">
    <source>
        <dbReference type="EMBL" id="OCF60415.1"/>
    </source>
</evidence>
<feature type="transmembrane region" description="Helical" evidence="1">
    <location>
        <begin position="99"/>
        <end position="119"/>
    </location>
</feature>
<name>A0A1B9IY12_9TREE</name>
<feature type="transmembrane region" description="Helical" evidence="1">
    <location>
        <begin position="14"/>
        <end position="38"/>
    </location>
</feature>
<feature type="transmembrane region" description="Helical" evidence="1">
    <location>
        <begin position="189"/>
        <end position="209"/>
    </location>
</feature>
<keyword evidence="1" id="KW-1133">Transmembrane helix</keyword>
<dbReference type="AlphaFoldDB" id="A0A1B9IY12"/>
<accession>A0A1B9IY12</accession>
<protein>
    <submittedName>
        <fullName evidence="2">Uncharacterized protein</fullName>
    </submittedName>
</protein>
<evidence type="ECO:0000313" key="3">
    <source>
        <dbReference type="Proteomes" id="UP000092583"/>
    </source>
</evidence>